<proteinExistence type="predicted"/>
<accession>A0A9Q0GHP3</accession>
<dbReference type="Proteomes" id="UP001141552">
    <property type="component" value="Unassembled WGS sequence"/>
</dbReference>
<reference evidence="2" key="1">
    <citation type="submission" date="2022-02" db="EMBL/GenBank/DDBJ databases">
        <authorList>
            <person name="Henning P.M."/>
            <person name="McCubbin A.G."/>
            <person name="Shore J.S."/>
        </authorList>
    </citation>
    <scope>NUCLEOTIDE SEQUENCE</scope>
    <source>
        <strain evidence="2">F60SS</strain>
        <tissue evidence="2">Leaves</tissue>
    </source>
</reference>
<dbReference type="EMBL" id="JAKUCV010000496">
    <property type="protein sequence ID" value="KAJ4849773.1"/>
    <property type="molecule type" value="Genomic_DNA"/>
</dbReference>
<protein>
    <submittedName>
        <fullName evidence="2">Uncharacterized protein</fullName>
    </submittedName>
</protein>
<dbReference type="OrthoDB" id="1938423at2759"/>
<dbReference type="AlphaFoldDB" id="A0A9Q0GHP3"/>
<sequence>MKRRVSETSPQHPSPAPAPAPAPFPRGVRSVRSSTTLPDATGSPENHGHSYAAGDAKTSEFAFFKKLKENAAHKICSDSLRQDRSKSNEAELTGCSEERSNIVRNRYQGFRSSSSVKIVMPDTFASFHSSASNECKKSDTRPTLVDIQCLQRNEDENDGTLRPGEAQYCPGELFYNKRQKLRQLVADTSFPEIEDFCAKGYDIVSALLKKLFPYGDEDKCFTAFKGGKVDSRAGADLSAFPESDCDFSKFNWNDEEKWFKALKTREVETDNRFSSRICLESDISPKRSHWRDEDNRFKDWRGVQIGARSKLFAFPESDICSKQLLHMPARNLVEFDGMPSFGIDQPSYRLEIPRERELPDFNSPVCHFHKTYLENGIYEPDCDLSDGNISILCIEGGSSSGFGTENYRSPAFGHRIEQSNPHGSFCEREAHARMLDWDGGSMDKEKKSFTSQNKELTLYPFSSSSQVGDERQDLHNSITASELFAPSFLVNHPLYLSSLQCSSPTSFTGHNIGQYSLGAKDDIVGFLNDLILPVPNLLNPVEYSSNDTSSKGSSMFLSPQNYIWFMSKFLDEDLHHPSTDIDFDLGHKSLSVNHSLLTYHALEFPGSKEVRSNNLTKDKYENCVDGFSHGGIINNFQKDMVNIHYRSSIFLETSIDNEKGYPMLPYHQSCWYEGENYSDASEVKYF</sequence>
<feature type="compositionally biased region" description="Pro residues" evidence="1">
    <location>
        <begin position="12"/>
        <end position="24"/>
    </location>
</feature>
<feature type="region of interest" description="Disordered" evidence="1">
    <location>
        <begin position="1"/>
        <end position="52"/>
    </location>
</feature>
<keyword evidence="3" id="KW-1185">Reference proteome</keyword>
<reference evidence="2" key="2">
    <citation type="journal article" date="2023" name="Plants (Basel)">
        <title>Annotation of the Turnera subulata (Passifloraceae) Draft Genome Reveals the S-Locus Evolved after the Divergence of Turneroideae from Passifloroideae in a Stepwise Manner.</title>
        <authorList>
            <person name="Henning P.M."/>
            <person name="Roalson E.H."/>
            <person name="Mir W."/>
            <person name="McCubbin A.G."/>
            <person name="Shore J.S."/>
        </authorList>
    </citation>
    <scope>NUCLEOTIDE SEQUENCE</scope>
    <source>
        <strain evidence="2">F60SS</strain>
    </source>
</reference>
<gene>
    <name evidence="2" type="ORF">Tsubulata_012042</name>
</gene>
<organism evidence="2 3">
    <name type="scientific">Turnera subulata</name>
    <dbReference type="NCBI Taxonomy" id="218843"/>
    <lineage>
        <taxon>Eukaryota</taxon>
        <taxon>Viridiplantae</taxon>
        <taxon>Streptophyta</taxon>
        <taxon>Embryophyta</taxon>
        <taxon>Tracheophyta</taxon>
        <taxon>Spermatophyta</taxon>
        <taxon>Magnoliopsida</taxon>
        <taxon>eudicotyledons</taxon>
        <taxon>Gunneridae</taxon>
        <taxon>Pentapetalae</taxon>
        <taxon>rosids</taxon>
        <taxon>fabids</taxon>
        <taxon>Malpighiales</taxon>
        <taxon>Passifloraceae</taxon>
        <taxon>Turnera</taxon>
    </lineage>
</organism>
<comment type="caution">
    <text evidence="2">The sequence shown here is derived from an EMBL/GenBank/DDBJ whole genome shotgun (WGS) entry which is preliminary data.</text>
</comment>
<evidence type="ECO:0000313" key="2">
    <source>
        <dbReference type="EMBL" id="KAJ4849773.1"/>
    </source>
</evidence>
<name>A0A9Q0GHP3_9ROSI</name>
<evidence type="ECO:0000256" key="1">
    <source>
        <dbReference type="SAM" id="MobiDB-lite"/>
    </source>
</evidence>
<evidence type="ECO:0000313" key="3">
    <source>
        <dbReference type="Proteomes" id="UP001141552"/>
    </source>
</evidence>